<dbReference type="PANTHER" id="PTHR33768">
    <property type="entry name" value="MIP11318P"/>
    <property type="match status" value="1"/>
</dbReference>
<comment type="caution">
    <text evidence="2">The sequence shown here is derived from an EMBL/GenBank/DDBJ whole genome shotgun (WGS) entry which is preliminary data.</text>
</comment>
<dbReference type="OrthoDB" id="292876at2759"/>
<dbReference type="Pfam" id="PF13879">
    <property type="entry name" value="Hmw_CFAP97"/>
    <property type="match status" value="1"/>
</dbReference>
<dbReference type="PANTHER" id="PTHR33768:SF3">
    <property type="entry name" value="MIP11318P"/>
    <property type="match status" value="1"/>
</dbReference>
<evidence type="ECO:0000256" key="1">
    <source>
        <dbReference type="ARBA" id="ARBA00008315"/>
    </source>
</evidence>
<gene>
    <name evidence="2" type="ORF">SteCoe_10329</name>
</gene>
<keyword evidence="3" id="KW-1185">Reference proteome</keyword>
<proteinExistence type="inferred from homology"/>
<comment type="similarity">
    <text evidence="1">Belongs to the CFAP97 family.</text>
</comment>
<evidence type="ECO:0000313" key="2">
    <source>
        <dbReference type="EMBL" id="OMJ87848.1"/>
    </source>
</evidence>
<name>A0A1R2CFP8_9CILI</name>
<evidence type="ECO:0000313" key="3">
    <source>
        <dbReference type="Proteomes" id="UP000187209"/>
    </source>
</evidence>
<accession>A0A1R2CFP8</accession>
<dbReference type="InterPro" id="IPR029488">
    <property type="entry name" value="Hmw/CFAP97"/>
</dbReference>
<protein>
    <submittedName>
        <fullName evidence="2">Uncharacterized protein</fullName>
    </submittedName>
</protein>
<organism evidence="2 3">
    <name type="scientific">Stentor coeruleus</name>
    <dbReference type="NCBI Taxonomy" id="5963"/>
    <lineage>
        <taxon>Eukaryota</taxon>
        <taxon>Sar</taxon>
        <taxon>Alveolata</taxon>
        <taxon>Ciliophora</taxon>
        <taxon>Postciliodesmatophora</taxon>
        <taxon>Heterotrichea</taxon>
        <taxon>Heterotrichida</taxon>
        <taxon>Stentoridae</taxon>
        <taxon>Stentor</taxon>
    </lineage>
</organism>
<sequence>MFREIPVSNKKLSKMWNEKNFNLHIDKLRKIKSRVDIRTPSQFSHLKFKAKNYMIQEQRITEIERENKILLDKMTHIATTQSAKKLPKLSKSLNKGARKRKLVQITIENQAMMRRIGQKKSNYNHGSWDVQRKKVEKMLVNICEYPYTLGSTQKSFKICKSPSKQLETPKSSQGLRKIGSSDQLTQKQIILNGEKFLIEIKKSQSSYKISAFKVDKPESYCFDIGTEEALEIMGGQEDINKLIGALKMDGDDMILVEYKDQSPLN</sequence>
<dbReference type="Proteomes" id="UP000187209">
    <property type="component" value="Unassembled WGS sequence"/>
</dbReference>
<dbReference type="EMBL" id="MPUH01000166">
    <property type="protein sequence ID" value="OMJ87848.1"/>
    <property type="molecule type" value="Genomic_DNA"/>
</dbReference>
<reference evidence="2 3" key="1">
    <citation type="submission" date="2016-11" db="EMBL/GenBank/DDBJ databases">
        <title>The macronuclear genome of Stentor coeruleus: a giant cell with tiny introns.</title>
        <authorList>
            <person name="Slabodnick M."/>
            <person name="Ruby J.G."/>
            <person name="Reiff S.B."/>
            <person name="Swart E.C."/>
            <person name="Gosai S."/>
            <person name="Prabakaran S."/>
            <person name="Witkowska E."/>
            <person name="Larue G.E."/>
            <person name="Fisher S."/>
            <person name="Freeman R.M."/>
            <person name="Gunawardena J."/>
            <person name="Chu W."/>
            <person name="Stover N.A."/>
            <person name="Gregory B.D."/>
            <person name="Nowacki M."/>
            <person name="Derisi J."/>
            <person name="Roy S.W."/>
            <person name="Marshall W.F."/>
            <person name="Sood P."/>
        </authorList>
    </citation>
    <scope>NUCLEOTIDE SEQUENCE [LARGE SCALE GENOMIC DNA]</scope>
    <source>
        <strain evidence="2">WM001</strain>
    </source>
</reference>
<dbReference type="InterPro" id="IPR038792">
    <property type="entry name" value="CFAP97D1/2"/>
</dbReference>
<dbReference type="AlphaFoldDB" id="A0A1R2CFP8"/>